<dbReference type="Gene3D" id="1.20.1260.10">
    <property type="match status" value="1"/>
</dbReference>
<accession>A0A176ZFG1</accession>
<dbReference type="AlphaFoldDB" id="A0A176ZFG1"/>
<dbReference type="InterPro" id="IPR010287">
    <property type="entry name" value="DUF892_YciF-like"/>
</dbReference>
<proteinExistence type="predicted"/>
<dbReference type="CDD" id="cd07909">
    <property type="entry name" value="YciF"/>
    <property type="match status" value="1"/>
</dbReference>
<feature type="region of interest" description="Disordered" evidence="1">
    <location>
        <begin position="1"/>
        <end position="25"/>
    </location>
</feature>
<dbReference type="Pfam" id="PF05974">
    <property type="entry name" value="DUF892"/>
    <property type="match status" value="1"/>
</dbReference>
<dbReference type="InterPro" id="IPR012347">
    <property type="entry name" value="Ferritin-like"/>
</dbReference>
<sequence length="193" mass="21599">MARRTTKRTTKKRATRKTAARRTRRAPKTLNDLFLETLRDIYFAENKIIKTLPKMSKAAHSKDLAAAFNKHLRETQGQVKRLDQIFKMLGKPARGKPCEAINGITDEGAEIMREFKNAPALDAGLLAAAQAVEHYEISRYGTLRTWAEELGMQEAATLLQATLDEEESTDRALTELATSVINLEAEGHYRAAA</sequence>
<evidence type="ECO:0000313" key="3">
    <source>
        <dbReference type="Proteomes" id="UP000077173"/>
    </source>
</evidence>
<protein>
    <submittedName>
        <fullName evidence="2">Uncharacterized protein</fullName>
    </submittedName>
</protein>
<dbReference type="SUPFAM" id="SSF47240">
    <property type="entry name" value="Ferritin-like"/>
    <property type="match status" value="1"/>
</dbReference>
<dbReference type="EMBL" id="LSEF01000033">
    <property type="protein sequence ID" value="OAF18516.1"/>
    <property type="molecule type" value="Genomic_DNA"/>
</dbReference>
<dbReference type="PANTHER" id="PTHR30565">
    <property type="entry name" value="PROTEIN YCIF"/>
    <property type="match status" value="1"/>
</dbReference>
<keyword evidence="3" id="KW-1185">Reference proteome</keyword>
<dbReference type="PANTHER" id="PTHR30565:SF9">
    <property type="entry name" value="PROTEIN YCIF"/>
    <property type="match status" value="1"/>
</dbReference>
<dbReference type="InterPro" id="IPR047114">
    <property type="entry name" value="YciF"/>
</dbReference>
<name>A0A176ZFG1_9BRAD</name>
<gene>
    <name evidence="2" type="ORF">AXW67_03080</name>
</gene>
<organism evidence="2 3">
    <name type="scientific">Bradyrhizobium neotropicale</name>
    <dbReference type="NCBI Taxonomy" id="1497615"/>
    <lineage>
        <taxon>Bacteria</taxon>
        <taxon>Pseudomonadati</taxon>
        <taxon>Pseudomonadota</taxon>
        <taxon>Alphaproteobacteria</taxon>
        <taxon>Hyphomicrobiales</taxon>
        <taxon>Nitrobacteraceae</taxon>
        <taxon>Bradyrhizobium</taxon>
    </lineage>
</organism>
<evidence type="ECO:0000256" key="1">
    <source>
        <dbReference type="SAM" id="MobiDB-lite"/>
    </source>
</evidence>
<comment type="caution">
    <text evidence="2">The sequence shown here is derived from an EMBL/GenBank/DDBJ whole genome shotgun (WGS) entry which is preliminary data.</text>
</comment>
<evidence type="ECO:0000313" key="2">
    <source>
        <dbReference type="EMBL" id="OAF18516.1"/>
    </source>
</evidence>
<reference evidence="2 3" key="1">
    <citation type="submission" date="2016-02" db="EMBL/GenBank/DDBJ databases">
        <title>Draft genome sequence of the strain BR 10247T Bradyrhizobium neotropicale isolated from nodules of Centrolobium paraense.</title>
        <authorList>
            <person name="Simoes-Araujo J.L."/>
            <person name="Barauna A.C."/>
            <person name="Silva K."/>
            <person name="Zilli J.E."/>
        </authorList>
    </citation>
    <scope>NUCLEOTIDE SEQUENCE [LARGE SCALE GENOMIC DNA]</scope>
    <source>
        <strain evidence="2 3">BR 10247</strain>
    </source>
</reference>
<dbReference type="RefSeq" id="WP_063677489.1">
    <property type="nucleotide sequence ID" value="NZ_LSEF01000033.1"/>
</dbReference>
<dbReference type="Proteomes" id="UP000077173">
    <property type="component" value="Unassembled WGS sequence"/>
</dbReference>
<dbReference type="InterPro" id="IPR009078">
    <property type="entry name" value="Ferritin-like_SF"/>
</dbReference>